<keyword evidence="5" id="KW-1185">Reference proteome</keyword>
<accession>A0AAE3VB95</accession>
<keyword evidence="2" id="KW-0812">Transmembrane</keyword>
<evidence type="ECO:0000313" key="5">
    <source>
        <dbReference type="Proteomes" id="UP001241537"/>
    </source>
</evidence>
<evidence type="ECO:0000313" key="4">
    <source>
        <dbReference type="EMBL" id="MDQ0153126.1"/>
    </source>
</evidence>
<keyword evidence="2" id="KW-1133">Transmembrane helix</keyword>
<dbReference type="EMBL" id="JAUSTO010000012">
    <property type="protein sequence ID" value="MDQ0153126.1"/>
    <property type="molecule type" value="Genomic_DNA"/>
</dbReference>
<feature type="domain" description="Zinc-ribbon" evidence="3">
    <location>
        <begin position="3"/>
        <end position="24"/>
    </location>
</feature>
<name>A0AAE3VB95_9FIRM</name>
<feature type="compositionally biased region" description="Low complexity" evidence="1">
    <location>
        <begin position="95"/>
        <end position="112"/>
    </location>
</feature>
<evidence type="ECO:0000256" key="2">
    <source>
        <dbReference type="SAM" id="Phobius"/>
    </source>
</evidence>
<dbReference type="Proteomes" id="UP001241537">
    <property type="component" value="Unassembled WGS sequence"/>
</dbReference>
<feature type="region of interest" description="Disordered" evidence="1">
    <location>
        <begin position="87"/>
        <end position="129"/>
    </location>
</feature>
<evidence type="ECO:0000256" key="1">
    <source>
        <dbReference type="SAM" id="MobiDB-lite"/>
    </source>
</evidence>
<dbReference type="SUPFAM" id="SSF49464">
    <property type="entry name" value="Carboxypeptidase regulatory domain-like"/>
    <property type="match status" value="1"/>
</dbReference>
<evidence type="ECO:0000259" key="3">
    <source>
        <dbReference type="Pfam" id="PF13240"/>
    </source>
</evidence>
<dbReference type="AlphaFoldDB" id="A0AAE3VB95"/>
<dbReference type="InterPro" id="IPR026870">
    <property type="entry name" value="Zinc_ribbon_dom"/>
</dbReference>
<comment type="caution">
    <text evidence="4">The sequence shown here is derived from an EMBL/GenBank/DDBJ whole genome shotgun (WGS) entry which is preliminary data.</text>
</comment>
<gene>
    <name evidence="4" type="ORF">J2S20_001835</name>
</gene>
<keyword evidence="2" id="KW-0472">Membrane</keyword>
<dbReference type="Gene3D" id="2.60.40.10">
    <property type="entry name" value="Immunoglobulins"/>
    <property type="match status" value="1"/>
</dbReference>
<dbReference type="RefSeq" id="WP_307255118.1">
    <property type="nucleotide sequence ID" value="NZ_JAUSTO010000012.1"/>
</dbReference>
<feature type="transmembrane region" description="Helical" evidence="2">
    <location>
        <begin position="53"/>
        <end position="76"/>
    </location>
</feature>
<organism evidence="4 5">
    <name type="scientific">Moryella indoligenes</name>
    <dbReference type="NCBI Taxonomy" id="371674"/>
    <lineage>
        <taxon>Bacteria</taxon>
        <taxon>Bacillati</taxon>
        <taxon>Bacillota</taxon>
        <taxon>Clostridia</taxon>
        <taxon>Lachnospirales</taxon>
        <taxon>Lachnospiraceae</taxon>
        <taxon>Moryella</taxon>
    </lineage>
</organism>
<proteinExistence type="predicted"/>
<dbReference type="Pfam" id="PF13240">
    <property type="entry name" value="Zn_Ribbon_1"/>
    <property type="match status" value="1"/>
</dbReference>
<reference evidence="4" key="1">
    <citation type="submission" date="2023-07" db="EMBL/GenBank/DDBJ databases">
        <title>Genomic Encyclopedia of Type Strains, Phase IV (KMG-IV): sequencing the most valuable type-strain genomes for metagenomic binning, comparative biology and taxonomic classification.</title>
        <authorList>
            <person name="Goeker M."/>
        </authorList>
    </citation>
    <scope>NUCLEOTIDE SEQUENCE</scope>
    <source>
        <strain evidence="4">DSM 19659</strain>
    </source>
</reference>
<protein>
    <recommendedName>
        <fullName evidence="3">Zinc-ribbon domain-containing protein</fullName>
    </recommendedName>
</protein>
<dbReference type="InterPro" id="IPR013783">
    <property type="entry name" value="Ig-like_fold"/>
</dbReference>
<dbReference type="InterPro" id="IPR008969">
    <property type="entry name" value="CarboxyPept-like_regulatory"/>
</dbReference>
<sequence>MICKNCGESLPDGAKFCTECGKQLEEARTEDVGGAYAKGTDAKKAPLDKSPTVWIAAAALCVIFVAIGAVAGMNYLKSAMSRPSGTLANVGRGQSAPSRTSGGGASAASQGSAEERQSAVGESPEEQPGTQFAFRQLTGEEESLKNQIVGCNSGVNDTLSLDSYDDNYAPGARNAEYTWDQSVFYALEGYENHSGYANKNLCTLMRRQWIRQATGNKIEYEIYKNPYSDVINKIISIEYLNQGLEVMEYYYTNDAKVSFVYKYYTDNYVSSHATPDKSGERFLFHNDCLVTWRIINGSDIRNHILGAAEARRMKNQFNSRTMIYYSSLSEADRASFDAAERNIINAAYNTYQLVQNQEGITQIKGNVFDSAGNPVAGSQVTLCTSDFRGALYDATTNGNGEYSINVPMREYSYNLKISQAAHKDCLLYALHTGDGALELFVDSAYLFDVNEDKAGVRVILGDALNYNTSGSGMQPLSGAEVNIREGLNNRSGDVFSSLVSGVDGSVELSLPTGGYTMEVQAPGYENMYYDFIANAFKDMNVYEFYATPKMNSGEYRVVLSWGERPYDLDSHLFSVVGGRADHVWYCNMRDGADNELDVDDQSSYGPETVTIKAYNSNDYYKYCVTDYTNLREYRFDSYEMSYSNARVDVYSENGLIATFHVPTAVPGTVWEVFEMRNGSINPIQRYYKDAENTEWWLY</sequence>